<dbReference type="SUPFAM" id="SSF81342">
    <property type="entry name" value="Transmembrane di-heme cytochromes"/>
    <property type="match status" value="1"/>
</dbReference>
<keyword evidence="9" id="KW-1185">Reference proteome</keyword>
<dbReference type="EMBL" id="JACIEZ010000001">
    <property type="protein sequence ID" value="MBB4063295.1"/>
    <property type="molecule type" value="Genomic_DNA"/>
</dbReference>
<feature type="transmembrane region" description="Helical" evidence="6">
    <location>
        <begin position="24"/>
        <end position="42"/>
    </location>
</feature>
<keyword evidence="2" id="KW-1003">Cell membrane</keyword>
<name>A0A7W6NJD9_9HYPH</name>
<dbReference type="GO" id="GO:0005886">
    <property type="term" value="C:plasma membrane"/>
    <property type="evidence" value="ECO:0007669"/>
    <property type="project" value="UniProtKB-SubCell"/>
</dbReference>
<evidence type="ECO:0000256" key="6">
    <source>
        <dbReference type="SAM" id="Phobius"/>
    </source>
</evidence>
<dbReference type="GO" id="GO:0022904">
    <property type="term" value="P:respiratory electron transport chain"/>
    <property type="evidence" value="ECO:0007669"/>
    <property type="project" value="InterPro"/>
</dbReference>
<sequence>MTHVTVDGRDAPGQRGRVKVWDPLVRIFHWSLVGLFAFSFLTGDEWKKAHILSGYTIAGLIAFRILWGLVGTHHARFSSFIYAPSTILAFLRDSLTFRAKRYLGHNPAGGAMVILLLLMIAGIATTGYMMTTDAYWGIEWVEETHETLVYATIGLIVLHVAGVVLASVEHRENLVRAMVTGWKRAE</sequence>
<accession>A0A7W6NJD9</accession>
<feature type="transmembrane region" description="Helical" evidence="6">
    <location>
        <begin position="148"/>
        <end position="168"/>
    </location>
</feature>
<evidence type="ECO:0000256" key="3">
    <source>
        <dbReference type="ARBA" id="ARBA00022692"/>
    </source>
</evidence>
<keyword evidence="5 6" id="KW-0472">Membrane</keyword>
<keyword evidence="4 6" id="KW-1133">Transmembrane helix</keyword>
<gene>
    <name evidence="8" type="ORF">GGR23_000456</name>
</gene>
<evidence type="ECO:0000256" key="2">
    <source>
        <dbReference type="ARBA" id="ARBA00022475"/>
    </source>
</evidence>
<dbReference type="InterPro" id="IPR051542">
    <property type="entry name" value="Hydrogenase_cytochrome"/>
</dbReference>
<dbReference type="AlphaFoldDB" id="A0A7W6NJD9"/>
<dbReference type="InterPro" id="IPR016174">
    <property type="entry name" value="Di-haem_cyt_TM"/>
</dbReference>
<protein>
    <submittedName>
        <fullName evidence="8">Cytochrome b</fullName>
    </submittedName>
</protein>
<dbReference type="GO" id="GO:0020037">
    <property type="term" value="F:heme binding"/>
    <property type="evidence" value="ECO:0007669"/>
    <property type="project" value="TreeGrafter"/>
</dbReference>
<feature type="transmembrane region" description="Helical" evidence="6">
    <location>
        <begin position="103"/>
        <end position="128"/>
    </location>
</feature>
<dbReference type="InterPro" id="IPR011577">
    <property type="entry name" value="Cyt_b561_bac/Ni-Hgenase"/>
</dbReference>
<dbReference type="Pfam" id="PF01292">
    <property type="entry name" value="Ni_hydr_CYTB"/>
    <property type="match status" value="1"/>
</dbReference>
<proteinExistence type="predicted"/>
<reference evidence="8 9" key="1">
    <citation type="submission" date="2020-08" db="EMBL/GenBank/DDBJ databases">
        <title>Genomic Encyclopedia of Type Strains, Phase IV (KMG-IV): sequencing the most valuable type-strain genomes for metagenomic binning, comparative biology and taxonomic classification.</title>
        <authorList>
            <person name="Goeker M."/>
        </authorList>
    </citation>
    <scope>NUCLEOTIDE SEQUENCE [LARGE SCALE GENOMIC DNA]</scope>
    <source>
        <strain evidence="8 9">DSM 29853</strain>
    </source>
</reference>
<dbReference type="PANTHER" id="PTHR30485:SF2">
    <property type="entry name" value="BLL0597 PROTEIN"/>
    <property type="match status" value="1"/>
</dbReference>
<comment type="caution">
    <text evidence="8">The sequence shown here is derived from an EMBL/GenBank/DDBJ whole genome shotgun (WGS) entry which is preliminary data.</text>
</comment>
<feature type="domain" description="Cytochrome b561 bacterial/Ni-hydrogenase" evidence="7">
    <location>
        <begin position="20"/>
        <end position="181"/>
    </location>
</feature>
<evidence type="ECO:0000256" key="4">
    <source>
        <dbReference type="ARBA" id="ARBA00022989"/>
    </source>
</evidence>
<organism evidence="8 9">
    <name type="scientific">Gellertiella hungarica</name>
    <dbReference type="NCBI Taxonomy" id="1572859"/>
    <lineage>
        <taxon>Bacteria</taxon>
        <taxon>Pseudomonadati</taxon>
        <taxon>Pseudomonadota</taxon>
        <taxon>Alphaproteobacteria</taxon>
        <taxon>Hyphomicrobiales</taxon>
        <taxon>Rhizobiaceae</taxon>
        <taxon>Gellertiella</taxon>
    </lineage>
</organism>
<feature type="transmembrane region" description="Helical" evidence="6">
    <location>
        <begin position="49"/>
        <end position="67"/>
    </location>
</feature>
<keyword evidence="3 6" id="KW-0812">Transmembrane</keyword>
<evidence type="ECO:0000259" key="7">
    <source>
        <dbReference type="Pfam" id="PF01292"/>
    </source>
</evidence>
<evidence type="ECO:0000256" key="1">
    <source>
        <dbReference type="ARBA" id="ARBA00004651"/>
    </source>
</evidence>
<dbReference type="Proteomes" id="UP000528286">
    <property type="component" value="Unassembled WGS sequence"/>
</dbReference>
<evidence type="ECO:0000313" key="8">
    <source>
        <dbReference type="EMBL" id="MBB4063295.1"/>
    </source>
</evidence>
<dbReference type="PANTHER" id="PTHR30485">
    <property type="entry name" value="NI/FE-HYDROGENASE 1 B-TYPE CYTOCHROME SUBUNIT"/>
    <property type="match status" value="1"/>
</dbReference>
<dbReference type="RefSeq" id="WP_246364848.1">
    <property type="nucleotide sequence ID" value="NZ_JACIEZ010000001.1"/>
</dbReference>
<dbReference type="GO" id="GO:0009055">
    <property type="term" value="F:electron transfer activity"/>
    <property type="evidence" value="ECO:0007669"/>
    <property type="project" value="InterPro"/>
</dbReference>
<evidence type="ECO:0000313" key="9">
    <source>
        <dbReference type="Proteomes" id="UP000528286"/>
    </source>
</evidence>
<comment type="subcellular location">
    <subcellularLocation>
        <location evidence="1">Cell membrane</location>
        <topology evidence="1">Multi-pass membrane protein</topology>
    </subcellularLocation>
</comment>
<evidence type="ECO:0000256" key="5">
    <source>
        <dbReference type="ARBA" id="ARBA00023136"/>
    </source>
</evidence>
<dbReference type="Gene3D" id="1.20.950.20">
    <property type="entry name" value="Transmembrane di-heme cytochromes, Chain C"/>
    <property type="match status" value="1"/>
</dbReference>